<dbReference type="STRING" id="1144300.PS3_9985"/>
<dbReference type="FunFam" id="1.10.10.10:FF:000001">
    <property type="entry name" value="LysR family transcriptional regulator"/>
    <property type="match status" value="1"/>
</dbReference>
<dbReference type="InterPro" id="IPR005119">
    <property type="entry name" value="LysR_subst-bd"/>
</dbReference>
<dbReference type="PROSITE" id="PS50931">
    <property type="entry name" value="HTH_LYSR"/>
    <property type="match status" value="1"/>
</dbReference>
<sequence>MAGHFCCHDKIEVFRRCDMFSQIKYFIAVVEQHSFTLAAEECHISQSAISQQIKELEATLGVALLDRHGRTFTVTAAGQYFYRHGKDLLVSVDFLIKGTQQFNEPDQYQLNVGYLRDFGTGEFLQAVADFSSQYPQIKINITSGNHESLYRLMQSQKLDLIFSDQRRALSDRAINHFLTASPLMVAASVNQLKDRQNVDVDDLKDLTCLIIQSDPEDTSTIEYYQGALGISSDFQIVGTKEAAEMLMATNQGYVIVNERTQDQFNSAVIQARPLVHHQEKFLQKYFAYWDKDNGGYFVEAFAKLLANQFK</sequence>
<accession>H4GJW9</accession>
<evidence type="ECO:0000256" key="4">
    <source>
        <dbReference type="ARBA" id="ARBA00023163"/>
    </source>
</evidence>
<dbReference type="EMBL" id="AICN01000051">
    <property type="protein sequence ID" value="EHS85986.1"/>
    <property type="molecule type" value="Genomic_DNA"/>
</dbReference>
<evidence type="ECO:0000256" key="1">
    <source>
        <dbReference type="ARBA" id="ARBA00009437"/>
    </source>
</evidence>
<keyword evidence="4" id="KW-0804">Transcription</keyword>
<dbReference type="Pfam" id="PF03466">
    <property type="entry name" value="LysR_substrate"/>
    <property type="match status" value="1"/>
</dbReference>
<evidence type="ECO:0000256" key="2">
    <source>
        <dbReference type="ARBA" id="ARBA00023015"/>
    </source>
</evidence>
<name>H4GJW9_9LACO</name>
<dbReference type="GO" id="GO:0032993">
    <property type="term" value="C:protein-DNA complex"/>
    <property type="evidence" value="ECO:0007669"/>
    <property type="project" value="TreeGrafter"/>
</dbReference>
<dbReference type="AlphaFoldDB" id="H4GJW9"/>
<dbReference type="InterPro" id="IPR036390">
    <property type="entry name" value="WH_DNA-bd_sf"/>
</dbReference>
<comment type="caution">
    <text evidence="6">The sequence shown here is derived from an EMBL/GenBank/DDBJ whole genome shotgun (WGS) entry which is preliminary data.</text>
</comment>
<dbReference type="InterPro" id="IPR000847">
    <property type="entry name" value="LysR_HTH_N"/>
</dbReference>
<dbReference type="SUPFAM" id="SSF53850">
    <property type="entry name" value="Periplasmic binding protein-like II"/>
    <property type="match status" value="1"/>
</dbReference>
<dbReference type="InterPro" id="IPR036388">
    <property type="entry name" value="WH-like_DNA-bd_sf"/>
</dbReference>
<keyword evidence="2" id="KW-0805">Transcription regulation</keyword>
<dbReference type="Gene3D" id="1.10.10.10">
    <property type="entry name" value="Winged helix-like DNA-binding domain superfamily/Winged helix DNA-binding domain"/>
    <property type="match status" value="1"/>
</dbReference>
<dbReference type="PANTHER" id="PTHR30346">
    <property type="entry name" value="TRANSCRIPTIONAL DUAL REGULATOR HCAR-RELATED"/>
    <property type="match status" value="1"/>
</dbReference>
<feature type="domain" description="HTH lysR-type" evidence="5">
    <location>
        <begin position="20"/>
        <end position="75"/>
    </location>
</feature>
<reference evidence="6 7" key="1">
    <citation type="journal article" date="2013" name="Genome Announc.">
        <title>Genome Sequence of Lactobacillus gastricus PS3, a Strain Isolated from Human Milk.</title>
        <authorList>
            <person name="Martin V."/>
            <person name="Cardenas N."/>
            <person name="Jimenez E."/>
            <person name="Maldonado A."/>
            <person name="Rodriguez J.M."/>
            <person name="Fernandez L."/>
        </authorList>
    </citation>
    <scope>NUCLEOTIDE SEQUENCE [LARGE SCALE GENOMIC DNA]</scope>
    <source>
        <strain evidence="6 7">PS3</strain>
    </source>
</reference>
<evidence type="ECO:0000259" key="5">
    <source>
        <dbReference type="PROSITE" id="PS50931"/>
    </source>
</evidence>
<dbReference type="GO" id="GO:0003700">
    <property type="term" value="F:DNA-binding transcription factor activity"/>
    <property type="evidence" value="ECO:0007669"/>
    <property type="project" value="InterPro"/>
</dbReference>
<dbReference type="CDD" id="cd05466">
    <property type="entry name" value="PBP2_LTTR_substrate"/>
    <property type="match status" value="1"/>
</dbReference>
<dbReference type="Pfam" id="PF00126">
    <property type="entry name" value="HTH_1"/>
    <property type="match status" value="1"/>
</dbReference>
<dbReference type="SUPFAM" id="SSF46785">
    <property type="entry name" value="Winged helix' DNA-binding domain"/>
    <property type="match status" value="1"/>
</dbReference>
<organism evidence="6 7">
    <name type="scientific">Limosilactobacillus gastricus PS3</name>
    <dbReference type="NCBI Taxonomy" id="1144300"/>
    <lineage>
        <taxon>Bacteria</taxon>
        <taxon>Bacillati</taxon>
        <taxon>Bacillota</taxon>
        <taxon>Bacilli</taxon>
        <taxon>Lactobacillales</taxon>
        <taxon>Lactobacillaceae</taxon>
        <taxon>Limosilactobacillus</taxon>
    </lineage>
</organism>
<protein>
    <submittedName>
        <fullName evidence="6">Transcriptional regulator</fullName>
    </submittedName>
</protein>
<evidence type="ECO:0000313" key="7">
    <source>
        <dbReference type="Proteomes" id="UP000004567"/>
    </source>
</evidence>
<keyword evidence="3" id="KW-0238">DNA-binding</keyword>
<comment type="similarity">
    <text evidence="1">Belongs to the LysR transcriptional regulatory family.</text>
</comment>
<proteinExistence type="inferred from homology"/>
<dbReference type="Proteomes" id="UP000004567">
    <property type="component" value="Unassembled WGS sequence"/>
</dbReference>
<dbReference type="PANTHER" id="PTHR30346:SF28">
    <property type="entry name" value="HTH-TYPE TRANSCRIPTIONAL REGULATOR CYNR"/>
    <property type="match status" value="1"/>
</dbReference>
<dbReference type="Gene3D" id="3.40.190.10">
    <property type="entry name" value="Periplasmic binding protein-like II"/>
    <property type="match status" value="2"/>
</dbReference>
<dbReference type="PRINTS" id="PR00039">
    <property type="entry name" value="HTHLYSR"/>
</dbReference>
<evidence type="ECO:0000313" key="6">
    <source>
        <dbReference type="EMBL" id="EHS85986.1"/>
    </source>
</evidence>
<dbReference type="GO" id="GO:0003677">
    <property type="term" value="F:DNA binding"/>
    <property type="evidence" value="ECO:0007669"/>
    <property type="project" value="UniProtKB-KW"/>
</dbReference>
<dbReference type="PATRIC" id="fig|1144300.3.peg.1156"/>
<gene>
    <name evidence="6" type="ORF">PS3_9985</name>
</gene>
<evidence type="ECO:0000256" key="3">
    <source>
        <dbReference type="ARBA" id="ARBA00023125"/>
    </source>
</evidence>